<keyword evidence="3" id="KW-1185">Reference proteome</keyword>
<protein>
    <submittedName>
        <fullName evidence="2">Uncharacterized protein</fullName>
    </submittedName>
</protein>
<dbReference type="EMBL" id="CAXAMM010040318">
    <property type="protein sequence ID" value="CAK9092435.1"/>
    <property type="molecule type" value="Genomic_DNA"/>
</dbReference>
<name>A0ABP0QX40_9DINO</name>
<organism evidence="2 3">
    <name type="scientific">Durusdinium trenchii</name>
    <dbReference type="NCBI Taxonomy" id="1381693"/>
    <lineage>
        <taxon>Eukaryota</taxon>
        <taxon>Sar</taxon>
        <taxon>Alveolata</taxon>
        <taxon>Dinophyceae</taxon>
        <taxon>Suessiales</taxon>
        <taxon>Symbiodiniaceae</taxon>
        <taxon>Durusdinium</taxon>
    </lineage>
</organism>
<feature type="region of interest" description="Disordered" evidence="1">
    <location>
        <begin position="307"/>
        <end position="332"/>
    </location>
</feature>
<comment type="caution">
    <text evidence="2">The sequence shown here is derived from an EMBL/GenBank/DDBJ whole genome shotgun (WGS) entry which is preliminary data.</text>
</comment>
<proteinExistence type="predicted"/>
<evidence type="ECO:0000256" key="1">
    <source>
        <dbReference type="SAM" id="MobiDB-lite"/>
    </source>
</evidence>
<accession>A0ABP0QX40</accession>
<reference evidence="2 3" key="1">
    <citation type="submission" date="2024-02" db="EMBL/GenBank/DDBJ databases">
        <authorList>
            <person name="Chen Y."/>
            <person name="Shah S."/>
            <person name="Dougan E. K."/>
            <person name="Thang M."/>
            <person name="Chan C."/>
        </authorList>
    </citation>
    <scope>NUCLEOTIDE SEQUENCE [LARGE SCALE GENOMIC DNA]</scope>
</reference>
<evidence type="ECO:0000313" key="3">
    <source>
        <dbReference type="Proteomes" id="UP001642464"/>
    </source>
</evidence>
<evidence type="ECO:0000313" key="2">
    <source>
        <dbReference type="EMBL" id="CAK9092435.1"/>
    </source>
</evidence>
<sequence length="460" mass="52767">MATCRWCIPTMNLNGWSLRIRTVLAGSALASIKFDSEADEIAASTYRKAQTTWKWGKVAAFLVHRQVIEAHRDAVIASDQFRRALMSWARLVTVISRSQAERESWVIQAWARLASMLELVDVRGHQCSHKSDDALRHWPRIADLLLARVVADGWRLGSTRVCQRHSVLRRWGRLASCLCALCQSRQTLADHQEAYSHLRLSQASISWARLVRKLHDGQCQREHFVLQSWARLVFWLFRSQRCKKDVDGRHWPRMTELLLARHVGTGWRSGVARACKLQTVLGHWGRLAHQVHAQIVHQEAQDAMRAKMQDEADGELQAHKDEVEPEGDKAQEDPQISKSFSIILNWIRLTMALLAGSNDLLRDVGTLFRRRQQLQSAMVQRRQQLQSKQVQAMQDALQRQTSQALVAHQMLFDETQRTLAHCKRFQNHLIPLGLEEQCQKALLTCQQLLGLSEPENYSGS</sequence>
<dbReference type="Proteomes" id="UP001642464">
    <property type="component" value="Unassembled WGS sequence"/>
</dbReference>
<gene>
    <name evidence="2" type="ORF">SCF082_LOCUS43498</name>
</gene>